<organism evidence="2 3">
    <name type="scientific">Saccharopolyspora spinosa</name>
    <dbReference type="NCBI Taxonomy" id="60894"/>
    <lineage>
        <taxon>Bacteria</taxon>
        <taxon>Bacillati</taxon>
        <taxon>Actinomycetota</taxon>
        <taxon>Actinomycetes</taxon>
        <taxon>Pseudonocardiales</taxon>
        <taxon>Pseudonocardiaceae</taxon>
        <taxon>Saccharopolyspora</taxon>
    </lineage>
</organism>
<accession>A0A2N3XYV1</accession>
<proteinExistence type="predicted"/>
<reference evidence="2" key="1">
    <citation type="submission" date="2017-12" db="EMBL/GenBank/DDBJ databases">
        <title>Sequencing the genomes of 1000 Actinobacteria strains.</title>
        <authorList>
            <person name="Klenk H.-P."/>
        </authorList>
    </citation>
    <scope>NUCLEOTIDE SEQUENCE [LARGE SCALE GENOMIC DNA]</scope>
    <source>
        <strain evidence="2">DSM 44228</strain>
    </source>
</reference>
<evidence type="ECO:0000313" key="3">
    <source>
        <dbReference type="Proteomes" id="UP000233786"/>
    </source>
</evidence>
<dbReference type="InterPro" id="IPR039708">
    <property type="entry name" value="MT1774/Rv1733c-like"/>
</dbReference>
<dbReference type="PANTHER" id="PTHR42305">
    <property type="entry name" value="MEMBRANE PROTEIN RV1733C-RELATED"/>
    <property type="match status" value="1"/>
</dbReference>
<keyword evidence="3" id="KW-1185">Reference proteome</keyword>
<keyword evidence="1" id="KW-0812">Transmembrane</keyword>
<comment type="caution">
    <text evidence="2">The sequence shown here is derived from an EMBL/GenBank/DDBJ whole genome shotgun (WGS) entry which is preliminary data.</text>
</comment>
<feature type="transmembrane region" description="Helical" evidence="1">
    <location>
        <begin position="29"/>
        <end position="51"/>
    </location>
</feature>
<gene>
    <name evidence="2" type="ORF">A8926_3644</name>
</gene>
<dbReference type="EMBL" id="PJNB01000001">
    <property type="protein sequence ID" value="PKW15866.1"/>
    <property type="molecule type" value="Genomic_DNA"/>
</dbReference>
<keyword evidence="1" id="KW-1133">Transmembrane helix</keyword>
<keyword evidence="1" id="KW-0472">Membrane</keyword>
<sequence length="198" mass="20916">MDGNSLRAGVRWLAHALWRNPLRRRLDRVTAIAILVLLGAAVLMVPAAIVAGNANYAAEAREAAVAASTRRPVEAVVTSAPVAHVISGAEHESTSYSAGVSWTGADGRAHVDTAAVPAATVLGGTVRLWVDRVDRITVAPRSEAQVRASAGAVAFEIAVAGELLCAGLIWCVRGIADACAERAWTREWKIVEAKWLEH</sequence>
<dbReference type="OrthoDB" id="3637369at2"/>
<dbReference type="Proteomes" id="UP000233786">
    <property type="component" value="Unassembled WGS sequence"/>
</dbReference>
<evidence type="ECO:0000256" key="1">
    <source>
        <dbReference type="SAM" id="Phobius"/>
    </source>
</evidence>
<evidence type="ECO:0000313" key="2">
    <source>
        <dbReference type="EMBL" id="PKW15866.1"/>
    </source>
</evidence>
<dbReference type="AlphaFoldDB" id="A0A2N3XYV1"/>
<protein>
    <submittedName>
        <fullName evidence="2">Uncharacterized protein</fullName>
    </submittedName>
</protein>
<dbReference type="STRING" id="994479.GCA_000194155_03576"/>
<name>A0A2N3XYV1_SACSN</name>
<dbReference type="PANTHER" id="PTHR42305:SF1">
    <property type="entry name" value="MEMBRANE PROTEIN RV1733C-RELATED"/>
    <property type="match status" value="1"/>
</dbReference>